<evidence type="ECO:0000313" key="6">
    <source>
        <dbReference type="Proteomes" id="UP000287033"/>
    </source>
</evidence>
<dbReference type="OrthoDB" id="24952at2759"/>
<dbReference type="InterPro" id="IPR018123">
    <property type="entry name" value="WWE-dom_subgr"/>
</dbReference>
<keyword evidence="6" id="KW-1185">Reference proteome</keyword>
<evidence type="ECO:0000256" key="2">
    <source>
        <dbReference type="ARBA" id="ARBA00023242"/>
    </source>
</evidence>
<dbReference type="GO" id="GO:0005634">
    <property type="term" value="C:nucleus"/>
    <property type="evidence" value="ECO:0007669"/>
    <property type="project" value="UniProtKB-SubCell"/>
</dbReference>
<protein>
    <recommendedName>
        <fullName evidence="4">WWE domain-containing protein</fullName>
    </recommendedName>
</protein>
<dbReference type="Gene3D" id="3.30.720.50">
    <property type="match status" value="2"/>
</dbReference>
<dbReference type="InterPro" id="IPR037197">
    <property type="entry name" value="WWE_dom_sf"/>
</dbReference>
<evidence type="ECO:0000259" key="4">
    <source>
        <dbReference type="PROSITE" id="PS50918"/>
    </source>
</evidence>
<dbReference type="SUPFAM" id="SSF117839">
    <property type="entry name" value="WWE domain"/>
    <property type="match status" value="2"/>
</dbReference>
<comment type="subcellular location">
    <subcellularLocation>
        <location evidence="1">Nucleus</location>
    </subcellularLocation>
</comment>
<dbReference type="EMBL" id="BEZZ01001000">
    <property type="protein sequence ID" value="GCC37431.1"/>
    <property type="molecule type" value="Genomic_DNA"/>
</dbReference>
<evidence type="ECO:0000313" key="5">
    <source>
        <dbReference type="EMBL" id="GCC37431.1"/>
    </source>
</evidence>
<dbReference type="Pfam" id="PF23466">
    <property type="entry name" value="WWE_4"/>
    <property type="match status" value="1"/>
</dbReference>
<feature type="non-terminal residue" evidence="5">
    <location>
        <position position="1"/>
    </location>
</feature>
<dbReference type="OMA" id="WEFMADE"/>
<dbReference type="SMART" id="SM00678">
    <property type="entry name" value="WWE"/>
    <property type="match status" value="1"/>
</dbReference>
<dbReference type="PROSITE" id="PS50918">
    <property type="entry name" value="WWE"/>
    <property type="match status" value="2"/>
</dbReference>
<dbReference type="GO" id="GO:1990404">
    <property type="term" value="F:NAD+-protein mono-ADP-ribosyltransferase activity"/>
    <property type="evidence" value="ECO:0007669"/>
    <property type="project" value="TreeGrafter"/>
</dbReference>
<dbReference type="PANTHER" id="PTHR45740:SF14">
    <property type="entry name" value="NOVEL PROTEIN"/>
    <property type="match status" value="1"/>
</dbReference>
<proteinExistence type="inferred from homology"/>
<evidence type="ECO:0000256" key="1">
    <source>
        <dbReference type="ARBA" id="ARBA00004123"/>
    </source>
</evidence>
<evidence type="ECO:0000256" key="3">
    <source>
        <dbReference type="ARBA" id="ARBA00024347"/>
    </source>
</evidence>
<dbReference type="AlphaFoldDB" id="A0A401T447"/>
<reference evidence="5 6" key="1">
    <citation type="journal article" date="2018" name="Nat. Ecol. Evol.">
        <title>Shark genomes provide insights into elasmobranch evolution and the origin of vertebrates.</title>
        <authorList>
            <person name="Hara Y"/>
            <person name="Yamaguchi K"/>
            <person name="Onimaru K"/>
            <person name="Kadota M"/>
            <person name="Koyanagi M"/>
            <person name="Keeley SD"/>
            <person name="Tatsumi K"/>
            <person name="Tanaka K"/>
            <person name="Motone F"/>
            <person name="Kageyama Y"/>
            <person name="Nozu R"/>
            <person name="Adachi N"/>
            <person name="Nishimura O"/>
            <person name="Nakagawa R"/>
            <person name="Tanegashima C"/>
            <person name="Kiyatake I"/>
            <person name="Matsumoto R"/>
            <person name="Murakumo K"/>
            <person name="Nishida K"/>
            <person name="Terakita A"/>
            <person name="Kuratani S"/>
            <person name="Sato K"/>
            <person name="Hyodo S Kuraku.S."/>
        </authorList>
    </citation>
    <scope>NUCLEOTIDE SEQUENCE [LARGE SCALE GENOMIC DNA]</scope>
</reference>
<comment type="caution">
    <text evidence="5">The sequence shown here is derived from an EMBL/GenBank/DDBJ whole genome shotgun (WGS) entry which is preliminary data.</text>
</comment>
<dbReference type="GO" id="GO:0008270">
    <property type="term" value="F:zinc ion binding"/>
    <property type="evidence" value="ECO:0007669"/>
    <property type="project" value="InterPro"/>
</dbReference>
<dbReference type="InterPro" id="IPR051712">
    <property type="entry name" value="ARTD-AVP"/>
</dbReference>
<dbReference type="PANTHER" id="PTHR45740">
    <property type="entry name" value="POLY [ADP-RIBOSE] POLYMERASE"/>
    <property type="match status" value="1"/>
</dbReference>
<accession>A0A401T447</accession>
<name>A0A401T447_CHIPU</name>
<gene>
    <name evidence="5" type="ORF">chiPu_0015935</name>
</gene>
<dbReference type="GO" id="GO:0003950">
    <property type="term" value="F:NAD+ poly-ADP-ribosyltransferase activity"/>
    <property type="evidence" value="ECO:0007669"/>
    <property type="project" value="TreeGrafter"/>
</dbReference>
<organism evidence="5 6">
    <name type="scientific">Chiloscyllium punctatum</name>
    <name type="common">Brownbanded bambooshark</name>
    <name type="synonym">Hemiscyllium punctatum</name>
    <dbReference type="NCBI Taxonomy" id="137246"/>
    <lineage>
        <taxon>Eukaryota</taxon>
        <taxon>Metazoa</taxon>
        <taxon>Chordata</taxon>
        <taxon>Craniata</taxon>
        <taxon>Vertebrata</taxon>
        <taxon>Chondrichthyes</taxon>
        <taxon>Elasmobranchii</taxon>
        <taxon>Galeomorphii</taxon>
        <taxon>Galeoidea</taxon>
        <taxon>Orectolobiformes</taxon>
        <taxon>Hemiscylliidae</taxon>
        <taxon>Chiloscyllium</taxon>
    </lineage>
</organism>
<dbReference type="InterPro" id="IPR004170">
    <property type="entry name" value="WWE_dom"/>
</dbReference>
<feature type="domain" description="WWE" evidence="4">
    <location>
        <begin position="159"/>
        <end position="242"/>
    </location>
</feature>
<feature type="domain" description="WWE" evidence="4">
    <location>
        <begin position="69"/>
        <end position="154"/>
    </location>
</feature>
<comment type="similarity">
    <text evidence="3">Belongs to the ARTD/PARP family.</text>
</comment>
<keyword evidence="2" id="KW-0539">Nucleus</keyword>
<dbReference type="Proteomes" id="UP000287033">
    <property type="component" value="Unassembled WGS sequence"/>
</dbReference>
<dbReference type="Pfam" id="PF02825">
    <property type="entry name" value="WWE"/>
    <property type="match status" value="2"/>
</dbReference>
<sequence length="243" mass="27897">AASRLNGKLFQWQIQDGSQWLDVAHDDIIEAQYTLPMVEGIRLHTARHGTIYLDFDKMEIVGSNLKLKRLTFPPTQEMDEYSWYFLDDHSWREYGVQGEGGTVCSINSQDIEQSYQQNPQGSLQFTAGHFQYRLDLSAMTQINLVTHTRRAVRRLQTPSLQGAHGSTGGNGLWQFLDEEGLWQEYSQPGILKSVSSQDIETIYQMNPQGSMRFSAGWFSYSLDFSAMTQTNLTTRKVRQVRRL</sequence>